<dbReference type="RefSeq" id="WP_183443488.1">
    <property type="nucleotide sequence ID" value="NZ_JACHXD010000020.1"/>
</dbReference>
<proteinExistence type="predicted"/>
<dbReference type="Proteomes" id="UP000541535">
    <property type="component" value="Unassembled WGS sequence"/>
</dbReference>
<evidence type="ECO:0000313" key="2">
    <source>
        <dbReference type="Proteomes" id="UP000541535"/>
    </source>
</evidence>
<name>A0A7W5BF81_9BURK</name>
<evidence type="ECO:0000313" key="1">
    <source>
        <dbReference type="EMBL" id="MBB3121795.1"/>
    </source>
</evidence>
<protein>
    <submittedName>
        <fullName evidence="1">Uncharacterized protein</fullName>
    </submittedName>
</protein>
<accession>A0A7W5BF81</accession>
<organism evidence="1 2">
    <name type="scientific">Pseudoduganella violacea</name>
    <dbReference type="NCBI Taxonomy" id="1715466"/>
    <lineage>
        <taxon>Bacteria</taxon>
        <taxon>Pseudomonadati</taxon>
        <taxon>Pseudomonadota</taxon>
        <taxon>Betaproteobacteria</taxon>
        <taxon>Burkholderiales</taxon>
        <taxon>Oxalobacteraceae</taxon>
        <taxon>Telluria group</taxon>
        <taxon>Pseudoduganella</taxon>
    </lineage>
</organism>
<reference evidence="1 2" key="1">
    <citation type="submission" date="2020-08" db="EMBL/GenBank/DDBJ databases">
        <title>Genomic Encyclopedia of Type Strains, Phase III (KMG-III): the genomes of soil and plant-associated and newly described type strains.</title>
        <authorList>
            <person name="Whitman W."/>
        </authorList>
    </citation>
    <scope>NUCLEOTIDE SEQUENCE [LARGE SCALE GENOMIC DNA]</scope>
    <source>
        <strain evidence="1 2">CECT 8897</strain>
    </source>
</reference>
<comment type="caution">
    <text evidence="1">The sequence shown here is derived from an EMBL/GenBank/DDBJ whole genome shotgun (WGS) entry which is preliminary data.</text>
</comment>
<gene>
    <name evidence="1" type="ORF">FHS03_004887</name>
</gene>
<dbReference type="AlphaFoldDB" id="A0A7W5BF81"/>
<dbReference type="EMBL" id="JACHXD010000020">
    <property type="protein sequence ID" value="MBB3121795.1"/>
    <property type="molecule type" value="Genomic_DNA"/>
</dbReference>
<keyword evidence="2" id="KW-1185">Reference proteome</keyword>
<sequence length="93" mass="9818">MGFEYKLSFQSPGGESTIGALARLPGARLPANQAGTIEFRRGAPDSGMPDATASATAYGLYFCDHGGFGREYLGYIAAQLIHAFGAITIEELE</sequence>